<sequence>MRRALQGANVIAGVWLEEAGQKLNIYEALKKDLLQPDVAVALLKAQAGTGHIIDPVTSAWLTVDEAMHAGLVGPELHEKLLSAEKTVTGYRDPYSEQSVSLSQALKKFHVMGPEAKIDAVLTPVLPMLFKSIPQSSPTGLSTSDFGPCNYSEEEVYSTVAISADVPASSLQEHCHATHAHEVGRTHAAATPLLGASIGCPLWHQPVECHGVYLPMRASITMKKDLIVRDHDIRLLESQIATGGIIDPVHSHRVPVDVAYQRGYFDEEMNRILADPSDDTKGFFDPNTHENLLQLLERCVEDPETGLCLLPLTDKSAKGGKLVYTNTEAHDVFEKATISAPLGKFQGKTVTINSEYFTAEQCQDLLQHFHMGHITVKKTIKIVITVVEEHERKGQLCFEGLRALVPAAGLLETATREPSVQEMAEADSMRWALGDSNAIAGVWLEKAGQKLIIYEALKKDLLQPDVAVAMLETQAGTGHIIDTAISARLTVDKAVHTGL</sequence>
<dbReference type="PANTHER" id="PTHR23169">
    <property type="entry name" value="ENVOPLAKIN"/>
    <property type="match status" value="1"/>
</dbReference>
<dbReference type="Proteomes" id="UP000092124">
    <property type="component" value="Unassembled WGS sequence"/>
</dbReference>
<dbReference type="GO" id="GO:0045110">
    <property type="term" value="P:intermediate filament bundle assembly"/>
    <property type="evidence" value="ECO:0007669"/>
    <property type="project" value="TreeGrafter"/>
</dbReference>
<comment type="similarity">
    <text evidence="1">Belongs to the plakin or cytolinker family.</text>
</comment>
<accession>A0A1A6HUZ6</accession>
<dbReference type="STRING" id="56216.A0A1A6HUZ6"/>
<dbReference type="SUPFAM" id="SSF75399">
    <property type="entry name" value="Plakin repeat"/>
    <property type="match status" value="3"/>
</dbReference>
<reference evidence="4 5" key="1">
    <citation type="submission" date="2016-06" db="EMBL/GenBank/DDBJ databases">
        <title>The Draft Genome Sequence and Annotation of the Desert Woodrat Neotoma lepida.</title>
        <authorList>
            <person name="Campbell M."/>
            <person name="Oakeson K.F."/>
            <person name="Yandell M."/>
            <person name="Halpert J.R."/>
            <person name="Dearing D."/>
        </authorList>
    </citation>
    <scope>NUCLEOTIDE SEQUENCE [LARGE SCALE GENOMIC DNA]</scope>
    <source>
        <strain evidence="4">417</strain>
        <tissue evidence="4">Liver</tissue>
    </source>
</reference>
<dbReference type="AlphaFoldDB" id="A0A1A6HUZ6"/>
<dbReference type="InterPro" id="IPR035915">
    <property type="entry name" value="Plakin_repeat_sf"/>
</dbReference>
<dbReference type="GO" id="GO:1990254">
    <property type="term" value="F:keratin filament binding"/>
    <property type="evidence" value="ECO:0007669"/>
    <property type="project" value="TreeGrafter"/>
</dbReference>
<dbReference type="PANTHER" id="PTHR23169:SF21">
    <property type="entry name" value="EPIPLAKIN"/>
    <property type="match status" value="1"/>
</dbReference>
<dbReference type="GO" id="GO:0045095">
    <property type="term" value="C:keratin filament"/>
    <property type="evidence" value="ECO:0007669"/>
    <property type="project" value="TreeGrafter"/>
</dbReference>
<keyword evidence="3" id="KW-0677">Repeat</keyword>
<protein>
    <submittedName>
        <fullName evidence="4">Uncharacterized protein</fullName>
    </submittedName>
</protein>
<evidence type="ECO:0000256" key="1">
    <source>
        <dbReference type="ARBA" id="ARBA00009109"/>
    </source>
</evidence>
<dbReference type="EMBL" id="LZPO01008320">
    <property type="protein sequence ID" value="OBS82061.1"/>
    <property type="molecule type" value="Genomic_DNA"/>
</dbReference>
<dbReference type="GO" id="GO:0042995">
    <property type="term" value="C:cell projection"/>
    <property type="evidence" value="ECO:0007669"/>
    <property type="project" value="UniProtKB-SubCell"/>
</dbReference>
<evidence type="ECO:0000256" key="3">
    <source>
        <dbReference type="ARBA" id="ARBA00022737"/>
    </source>
</evidence>
<evidence type="ECO:0000256" key="2">
    <source>
        <dbReference type="ARBA" id="ARBA00022553"/>
    </source>
</evidence>
<dbReference type="Pfam" id="PF00681">
    <property type="entry name" value="Plectin"/>
    <property type="match status" value="3"/>
</dbReference>
<feature type="non-terminal residue" evidence="4">
    <location>
        <position position="498"/>
    </location>
</feature>
<evidence type="ECO:0000313" key="5">
    <source>
        <dbReference type="Proteomes" id="UP000092124"/>
    </source>
</evidence>
<dbReference type="GO" id="GO:0030054">
    <property type="term" value="C:cell junction"/>
    <property type="evidence" value="ECO:0007669"/>
    <property type="project" value="TreeGrafter"/>
</dbReference>
<gene>
    <name evidence="4" type="ORF">A6R68_23950</name>
</gene>
<dbReference type="SMART" id="SM00250">
    <property type="entry name" value="PLEC"/>
    <property type="match status" value="6"/>
</dbReference>
<dbReference type="InterPro" id="IPR001101">
    <property type="entry name" value="Plectin_repeat"/>
</dbReference>
<dbReference type="InterPro" id="IPR043197">
    <property type="entry name" value="Plakin"/>
</dbReference>
<dbReference type="GO" id="GO:0016020">
    <property type="term" value="C:membrane"/>
    <property type="evidence" value="ECO:0007669"/>
    <property type="project" value="TreeGrafter"/>
</dbReference>
<dbReference type="GO" id="GO:0005737">
    <property type="term" value="C:cytoplasm"/>
    <property type="evidence" value="ECO:0007669"/>
    <property type="project" value="TreeGrafter"/>
</dbReference>
<dbReference type="GO" id="GO:0005198">
    <property type="term" value="F:structural molecule activity"/>
    <property type="evidence" value="ECO:0007669"/>
    <property type="project" value="TreeGrafter"/>
</dbReference>
<dbReference type="GO" id="GO:0042060">
    <property type="term" value="P:wound healing"/>
    <property type="evidence" value="ECO:0007669"/>
    <property type="project" value="TreeGrafter"/>
</dbReference>
<organism evidence="4 5">
    <name type="scientific">Neotoma lepida</name>
    <name type="common">Desert woodrat</name>
    <dbReference type="NCBI Taxonomy" id="56216"/>
    <lineage>
        <taxon>Eukaryota</taxon>
        <taxon>Metazoa</taxon>
        <taxon>Chordata</taxon>
        <taxon>Craniata</taxon>
        <taxon>Vertebrata</taxon>
        <taxon>Euteleostomi</taxon>
        <taxon>Mammalia</taxon>
        <taxon>Eutheria</taxon>
        <taxon>Euarchontoglires</taxon>
        <taxon>Glires</taxon>
        <taxon>Rodentia</taxon>
        <taxon>Myomorpha</taxon>
        <taxon>Muroidea</taxon>
        <taxon>Cricetidae</taxon>
        <taxon>Neotominae</taxon>
        <taxon>Neotoma</taxon>
    </lineage>
</organism>
<keyword evidence="5" id="KW-1185">Reference proteome</keyword>
<dbReference type="Gene3D" id="3.90.1290.10">
    <property type="entry name" value="Plakin repeat"/>
    <property type="match status" value="3"/>
</dbReference>
<name>A0A1A6HUZ6_NEOLE</name>
<comment type="caution">
    <text evidence="4">The sequence shown here is derived from an EMBL/GenBank/DDBJ whole genome shotgun (WGS) entry which is preliminary data.</text>
</comment>
<evidence type="ECO:0000313" key="4">
    <source>
        <dbReference type="EMBL" id="OBS82061.1"/>
    </source>
</evidence>
<keyword evidence="2" id="KW-0597">Phosphoprotein</keyword>
<proteinExistence type="inferred from homology"/>